<evidence type="ECO:0000313" key="2">
    <source>
        <dbReference type="EMBL" id="WXA96423.1"/>
    </source>
</evidence>
<gene>
    <name evidence="2" type="ORF">LZC95_06170</name>
</gene>
<dbReference type="InterPro" id="IPR036388">
    <property type="entry name" value="WH-like_DNA-bd_sf"/>
</dbReference>
<accession>A0ABZ2KCQ7</accession>
<sequence>MPKHSRNTVRLEDSFAYHIYRCARLLRYRFTQYTASLGVEVSQEQFFILHKLGQRPGQSQIELGDELFSDRPNLTRMIATMERNGWLRREADPNDARKLRVSLTSQGAAVLGRIEAGVMDERKRLFSKLTKGDLAELVRIVSQIEENISAES</sequence>
<dbReference type="SMART" id="SM00347">
    <property type="entry name" value="HTH_MARR"/>
    <property type="match status" value="1"/>
</dbReference>
<evidence type="ECO:0000259" key="1">
    <source>
        <dbReference type="PROSITE" id="PS50995"/>
    </source>
</evidence>
<proteinExistence type="predicted"/>
<feature type="domain" description="HTH marR-type" evidence="1">
    <location>
        <begin position="12"/>
        <end position="146"/>
    </location>
</feature>
<dbReference type="RefSeq" id="WP_394847039.1">
    <property type="nucleotide sequence ID" value="NZ_CP089982.1"/>
</dbReference>
<dbReference type="Proteomes" id="UP001379533">
    <property type="component" value="Chromosome"/>
</dbReference>
<protein>
    <submittedName>
        <fullName evidence="2">MarR family transcriptional regulator</fullName>
    </submittedName>
</protein>
<dbReference type="Pfam" id="PF01047">
    <property type="entry name" value="MarR"/>
    <property type="match status" value="1"/>
</dbReference>
<evidence type="ECO:0000313" key="3">
    <source>
        <dbReference type="Proteomes" id="UP001379533"/>
    </source>
</evidence>
<dbReference type="Gene3D" id="1.10.10.10">
    <property type="entry name" value="Winged helix-like DNA-binding domain superfamily/Winged helix DNA-binding domain"/>
    <property type="match status" value="1"/>
</dbReference>
<dbReference type="EMBL" id="CP089982">
    <property type="protein sequence ID" value="WXA96423.1"/>
    <property type="molecule type" value="Genomic_DNA"/>
</dbReference>
<dbReference type="InterPro" id="IPR039422">
    <property type="entry name" value="MarR/SlyA-like"/>
</dbReference>
<dbReference type="PRINTS" id="PR00598">
    <property type="entry name" value="HTHMARR"/>
</dbReference>
<name>A0ABZ2KCQ7_9BACT</name>
<dbReference type="PANTHER" id="PTHR33164">
    <property type="entry name" value="TRANSCRIPTIONAL REGULATOR, MARR FAMILY"/>
    <property type="match status" value="1"/>
</dbReference>
<reference evidence="2 3" key="1">
    <citation type="submission" date="2021-12" db="EMBL/GenBank/DDBJ databases">
        <title>Discovery of the Pendulisporaceae a myxobacterial family with distinct sporulation behavior and unique specialized metabolism.</title>
        <authorList>
            <person name="Garcia R."/>
            <person name="Popoff A."/>
            <person name="Bader C.D."/>
            <person name="Loehr J."/>
            <person name="Walesch S."/>
            <person name="Walt C."/>
            <person name="Boldt J."/>
            <person name="Bunk B."/>
            <person name="Haeckl F.J.F.P.J."/>
            <person name="Gunesch A.P."/>
            <person name="Birkelbach J."/>
            <person name="Nuebel U."/>
            <person name="Pietschmann T."/>
            <person name="Bach T."/>
            <person name="Mueller R."/>
        </authorList>
    </citation>
    <scope>NUCLEOTIDE SEQUENCE [LARGE SCALE GENOMIC DNA]</scope>
    <source>
        <strain evidence="2 3">MSr12523</strain>
    </source>
</reference>
<dbReference type="InterPro" id="IPR036390">
    <property type="entry name" value="WH_DNA-bd_sf"/>
</dbReference>
<dbReference type="InterPro" id="IPR000835">
    <property type="entry name" value="HTH_MarR-typ"/>
</dbReference>
<dbReference type="PANTHER" id="PTHR33164:SF43">
    <property type="entry name" value="HTH-TYPE TRANSCRIPTIONAL REPRESSOR YETL"/>
    <property type="match status" value="1"/>
</dbReference>
<organism evidence="2 3">
    <name type="scientific">Pendulispora brunnea</name>
    <dbReference type="NCBI Taxonomy" id="2905690"/>
    <lineage>
        <taxon>Bacteria</taxon>
        <taxon>Pseudomonadati</taxon>
        <taxon>Myxococcota</taxon>
        <taxon>Myxococcia</taxon>
        <taxon>Myxococcales</taxon>
        <taxon>Sorangiineae</taxon>
        <taxon>Pendulisporaceae</taxon>
        <taxon>Pendulispora</taxon>
    </lineage>
</organism>
<keyword evidence="3" id="KW-1185">Reference proteome</keyword>
<dbReference type="SUPFAM" id="SSF46785">
    <property type="entry name" value="Winged helix' DNA-binding domain"/>
    <property type="match status" value="1"/>
</dbReference>
<dbReference type="PROSITE" id="PS50995">
    <property type="entry name" value="HTH_MARR_2"/>
    <property type="match status" value="1"/>
</dbReference>